<dbReference type="InterPro" id="IPR039069">
    <property type="entry name" value="CE7"/>
</dbReference>
<dbReference type="GO" id="GO:0005976">
    <property type="term" value="P:polysaccharide metabolic process"/>
    <property type="evidence" value="ECO:0007669"/>
    <property type="project" value="TreeGrafter"/>
</dbReference>
<evidence type="ECO:0000256" key="1">
    <source>
        <dbReference type="PIRSR" id="PIRSR639069-1"/>
    </source>
</evidence>
<evidence type="ECO:0000259" key="3">
    <source>
        <dbReference type="Pfam" id="PF05448"/>
    </source>
</evidence>
<proteinExistence type="predicted"/>
<feature type="domain" description="Acetyl xylan esterase" evidence="3">
    <location>
        <begin position="3"/>
        <end position="318"/>
    </location>
</feature>
<evidence type="ECO:0000256" key="2">
    <source>
        <dbReference type="PIRSR" id="PIRSR639069-2"/>
    </source>
</evidence>
<dbReference type="Proteomes" id="UP000252585">
    <property type="component" value="Unassembled WGS sequence"/>
</dbReference>
<dbReference type="PANTHER" id="PTHR40111:SF1">
    <property type="entry name" value="CEPHALOSPORIN-C DEACETYLASE"/>
    <property type="match status" value="1"/>
</dbReference>
<keyword evidence="5" id="KW-1185">Reference proteome</keyword>
<dbReference type="OrthoDB" id="9770528at2"/>
<dbReference type="Gene3D" id="3.40.50.1820">
    <property type="entry name" value="alpha/beta hydrolase"/>
    <property type="match status" value="1"/>
</dbReference>
<dbReference type="Pfam" id="PF05448">
    <property type="entry name" value="AXE1"/>
    <property type="match status" value="1"/>
</dbReference>
<feature type="binding site" evidence="2">
    <location>
        <position position="91"/>
    </location>
    <ligand>
        <name>substrate</name>
    </ligand>
</feature>
<dbReference type="EMBL" id="QPJJ01000003">
    <property type="protein sequence ID" value="RCW74827.1"/>
    <property type="molecule type" value="Genomic_DNA"/>
</dbReference>
<evidence type="ECO:0000313" key="4">
    <source>
        <dbReference type="EMBL" id="RCW74827.1"/>
    </source>
</evidence>
<name>A0A368Y7N6_9BACI</name>
<feature type="active site" description="Charge relay system" evidence="1">
    <location>
        <position position="273"/>
    </location>
</feature>
<dbReference type="AlphaFoldDB" id="A0A368Y7N6"/>
<evidence type="ECO:0000313" key="5">
    <source>
        <dbReference type="Proteomes" id="UP000252585"/>
    </source>
</evidence>
<dbReference type="InterPro" id="IPR029058">
    <property type="entry name" value="AB_hydrolase_fold"/>
</dbReference>
<sequence>MHVDLSLEELKVYQGKNPKPDDFSSFWKSGLEELDIISTNYELVEEDISTKYAKCYHLYFNGVGGARVHAKLVKPIKEIATGQGIVMFHGYSVDSGDWLDKLAYAQAGITVLALDCRGQGGLSEDTLVTTGGTLRGHIIRGLSDTDPQNLYYRHVFLDAVQAVRILKRIDGVDPNRIGTYGQSQGGALAVASAALEPSVKHVYAVYPFLSDYKRAWEMDVQNSAYEELAYYFRVFDPTHKEEEAVFSRLGYIDIQHLSERIEGSVDWVIGMRDHICPPSTQFAAYNKIKSKKNMTFYYEFGHEHLPNHADDAFKKFLTIL</sequence>
<reference evidence="4 5" key="1">
    <citation type="submission" date="2018-07" db="EMBL/GenBank/DDBJ databases">
        <title>Genomic Encyclopedia of Type Strains, Phase IV (KMG-IV): sequencing the most valuable type-strain genomes for metagenomic binning, comparative biology and taxonomic classification.</title>
        <authorList>
            <person name="Goeker M."/>
        </authorList>
    </citation>
    <scope>NUCLEOTIDE SEQUENCE [LARGE SCALE GENOMIC DNA]</scope>
    <source>
        <strain evidence="4 5">DSM 27696</strain>
    </source>
</reference>
<gene>
    <name evidence="4" type="ORF">DFR57_103123</name>
</gene>
<protein>
    <submittedName>
        <fullName evidence="4">Cephalosporin-C deacetylase</fullName>
    </submittedName>
</protein>
<dbReference type="GO" id="GO:0052689">
    <property type="term" value="F:carboxylic ester hydrolase activity"/>
    <property type="evidence" value="ECO:0007669"/>
    <property type="project" value="TreeGrafter"/>
</dbReference>
<comment type="caution">
    <text evidence="4">The sequence shown here is derived from an EMBL/GenBank/DDBJ whole genome shotgun (WGS) entry which is preliminary data.</text>
</comment>
<dbReference type="InterPro" id="IPR008391">
    <property type="entry name" value="AXE1_dom"/>
</dbReference>
<dbReference type="PANTHER" id="PTHR40111">
    <property type="entry name" value="CEPHALOSPORIN-C DEACETYLASE"/>
    <property type="match status" value="1"/>
</dbReference>
<feature type="active site" description="Nucleophile" evidence="1">
    <location>
        <position position="183"/>
    </location>
</feature>
<dbReference type="RefSeq" id="WP_114351938.1">
    <property type="nucleotide sequence ID" value="NZ_QPJJ01000003.1"/>
</dbReference>
<dbReference type="SUPFAM" id="SSF53474">
    <property type="entry name" value="alpha/beta-Hydrolases"/>
    <property type="match status" value="1"/>
</dbReference>
<accession>A0A368Y7N6</accession>
<organism evidence="4 5">
    <name type="scientific">Saliterribacillus persicus</name>
    <dbReference type="NCBI Taxonomy" id="930114"/>
    <lineage>
        <taxon>Bacteria</taxon>
        <taxon>Bacillati</taxon>
        <taxon>Bacillota</taxon>
        <taxon>Bacilli</taxon>
        <taxon>Bacillales</taxon>
        <taxon>Bacillaceae</taxon>
        <taxon>Saliterribacillus</taxon>
    </lineage>
</organism>
<feature type="active site" description="Charge relay system" evidence="1">
    <location>
        <position position="302"/>
    </location>
</feature>